<dbReference type="Gene3D" id="2.60.40.10">
    <property type="entry name" value="Immunoglobulins"/>
    <property type="match status" value="1"/>
</dbReference>
<evidence type="ECO:0000313" key="1">
    <source>
        <dbReference type="EMBL" id="SVA28257.1"/>
    </source>
</evidence>
<dbReference type="AlphaFoldDB" id="A0A381ULN9"/>
<gene>
    <name evidence="1" type="ORF">METZ01_LOCUS81111</name>
</gene>
<sequence>MKIFSVNKLIWFFCLIIFGLLTCERPAIPDPQIVLIEPSLYDTIDSSSVTFIWVANEDAKEFSYSLDNIVWSDWFEDTTLTLHYLDEGEYIIWINARFSDIYESDNPLEVTFEVDAIQGPSLRLFPLLRKANIGVMDTVYVFVEDVENVMATELEIAYDPGSLDPDSIRVIGDSLFTGFGTKAIMIQEHDRAQGLFHLNLGVADEEGISGSGAVILIEFLPVIPDTFFFDISGEATFRDSNNVNINILKQVSGRVEVTE</sequence>
<evidence type="ECO:0008006" key="2">
    <source>
        <dbReference type="Google" id="ProtNLM"/>
    </source>
</evidence>
<protein>
    <recommendedName>
        <fullName evidence="2">Cohesin domain-containing protein</fullName>
    </recommendedName>
</protein>
<name>A0A381ULN9_9ZZZZ</name>
<dbReference type="Gene3D" id="2.60.40.680">
    <property type="match status" value="1"/>
</dbReference>
<organism evidence="1">
    <name type="scientific">marine metagenome</name>
    <dbReference type="NCBI Taxonomy" id="408172"/>
    <lineage>
        <taxon>unclassified sequences</taxon>
        <taxon>metagenomes</taxon>
        <taxon>ecological metagenomes</taxon>
    </lineage>
</organism>
<accession>A0A381ULN9</accession>
<proteinExistence type="predicted"/>
<reference evidence="1" key="1">
    <citation type="submission" date="2018-05" db="EMBL/GenBank/DDBJ databases">
        <authorList>
            <person name="Lanie J.A."/>
            <person name="Ng W.-L."/>
            <person name="Kazmierczak K.M."/>
            <person name="Andrzejewski T.M."/>
            <person name="Davidsen T.M."/>
            <person name="Wayne K.J."/>
            <person name="Tettelin H."/>
            <person name="Glass J.I."/>
            <person name="Rusch D."/>
            <person name="Podicherti R."/>
            <person name="Tsui H.-C.T."/>
            <person name="Winkler M.E."/>
        </authorList>
    </citation>
    <scope>NUCLEOTIDE SEQUENCE</scope>
</reference>
<dbReference type="EMBL" id="UINC01006560">
    <property type="protein sequence ID" value="SVA28257.1"/>
    <property type="molecule type" value="Genomic_DNA"/>
</dbReference>
<dbReference type="InterPro" id="IPR013783">
    <property type="entry name" value="Ig-like_fold"/>
</dbReference>